<dbReference type="STRING" id="905079.L1ISG7"/>
<reference evidence="10" key="3">
    <citation type="submission" date="2016-03" db="UniProtKB">
        <authorList>
            <consortium name="EnsemblProtists"/>
        </authorList>
    </citation>
    <scope>IDENTIFICATION</scope>
</reference>
<gene>
    <name evidence="9" type="ORF">GUITHDRAFT_154556</name>
</gene>
<evidence type="ECO:0000256" key="2">
    <source>
        <dbReference type="ARBA" id="ARBA00022670"/>
    </source>
</evidence>
<dbReference type="SMART" id="SM00848">
    <property type="entry name" value="Inhibitor_I29"/>
    <property type="match status" value="1"/>
</dbReference>
<dbReference type="AlphaFoldDB" id="L1ISG7"/>
<evidence type="ECO:0000313" key="10">
    <source>
        <dbReference type="EnsemblProtists" id="EKX39047"/>
    </source>
</evidence>
<keyword evidence="11" id="KW-1185">Reference proteome</keyword>
<dbReference type="PROSITE" id="PS00640">
    <property type="entry name" value="THIOL_PROTEASE_ASN"/>
    <property type="match status" value="1"/>
</dbReference>
<evidence type="ECO:0000256" key="5">
    <source>
        <dbReference type="ARBA" id="ARBA00023157"/>
    </source>
</evidence>
<dbReference type="KEGG" id="gtt:GUITHDRAFT_154556"/>
<evidence type="ECO:0000256" key="3">
    <source>
        <dbReference type="ARBA" id="ARBA00022801"/>
    </source>
</evidence>
<dbReference type="HOGENOM" id="CLU_012184_1_0_1"/>
<dbReference type="Pfam" id="PF08246">
    <property type="entry name" value="Inhibitor_I29"/>
    <property type="match status" value="1"/>
</dbReference>
<dbReference type="SMART" id="SM00645">
    <property type="entry name" value="Pept_C1"/>
    <property type="match status" value="1"/>
</dbReference>
<keyword evidence="3" id="KW-0378">Hydrolase</keyword>
<comment type="similarity">
    <text evidence="1">Belongs to the peptidase C1 family.</text>
</comment>
<dbReference type="PROSITE" id="PS00639">
    <property type="entry name" value="THIOL_PROTEASE_HIS"/>
    <property type="match status" value="1"/>
</dbReference>
<dbReference type="PANTHER" id="PTHR12411">
    <property type="entry name" value="CYSTEINE PROTEASE FAMILY C1-RELATED"/>
    <property type="match status" value="1"/>
</dbReference>
<dbReference type="RefSeq" id="XP_005826027.1">
    <property type="nucleotide sequence ID" value="XM_005825970.1"/>
</dbReference>
<reference evidence="11" key="2">
    <citation type="submission" date="2012-11" db="EMBL/GenBank/DDBJ databases">
        <authorList>
            <person name="Kuo A."/>
            <person name="Curtis B.A."/>
            <person name="Tanifuji G."/>
            <person name="Burki F."/>
            <person name="Gruber A."/>
            <person name="Irimia M."/>
            <person name="Maruyama S."/>
            <person name="Arias M.C."/>
            <person name="Ball S.G."/>
            <person name="Gile G.H."/>
            <person name="Hirakawa Y."/>
            <person name="Hopkins J.F."/>
            <person name="Rensing S.A."/>
            <person name="Schmutz J."/>
            <person name="Symeonidi A."/>
            <person name="Elias M."/>
            <person name="Eveleigh R.J."/>
            <person name="Herman E.K."/>
            <person name="Klute M.J."/>
            <person name="Nakayama T."/>
            <person name="Obornik M."/>
            <person name="Reyes-Prieto A."/>
            <person name="Armbrust E.V."/>
            <person name="Aves S.J."/>
            <person name="Beiko R.G."/>
            <person name="Coutinho P."/>
            <person name="Dacks J.B."/>
            <person name="Durnford D.G."/>
            <person name="Fast N.M."/>
            <person name="Green B.R."/>
            <person name="Grisdale C."/>
            <person name="Hempe F."/>
            <person name="Henrissat B."/>
            <person name="Hoppner M.P."/>
            <person name="Ishida K.-I."/>
            <person name="Kim E."/>
            <person name="Koreny L."/>
            <person name="Kroth P.G."/>
            <person name="Liu Y."/>
            <person name="Malik S.-B."/>
            <person name="Maier U.G."/>
            <person name="McRose D."/>
            <person name="Mock T."/>
            <person name="Neilson J.A."/>
            <person name="Onodera N.T."/>
            <person name="Poole A.M."/>
            <person name="Pritham E.J."/>
            <person name="Richards T.A."/>
            <person name="Rocap G."/>
            <person name="Roy S.W."/>
            <person name="Sarai C."/>
            <person name="Schaack S."/>
            <person name="Shirato S."/>
            <person name="Slamovits C.H."/>
            <person name="Spencer D.F."/>
            <person name="Suzuki S."/>
            <person name="Worden A.Z."/>
            <person name="Zauner S."/>
            <person name="Barry K."/>
            <person name="Bell C."/>
            <person name="Bharti A.K."/>
            <person name="Crow J.A."/>
            <person name="Grimwood J."/>
            <person name="Kramer R."/>
            <person name="Lindquist E."/>
            <person name="Lucas S."/>
            <person name="Salamov A."/>
            <person name="McFadden G.I."/>
            <person name="Lane C.E."/>
            <person name="Keeling P.J."/>
            <person name="Gray M.W."/>
            <person name="Grigoriev I.V."/>
            <person name="Archibald J.M."/>
        </authorList>
    </citation>
    <scope>NUCLEOTIDE SEQUENCE</scope>
    <source>
        <strain evidence="11">CCMP2712</strain>
    </source>
</reference>
<dbReference type="FunFam" id="3.90.70.10:FF:000006">
    <property type="entry name" value="Cathepsin S"/>
    <property type="match status" value="1"/>
</dbReference>
<dbReference type="OMA" id="KSNPNQM"/>
<dbReference type="SUPFAM" id="SSF54001">
    <property type="entry name" value="Cysteine proteinases"/>
    <property type="match status" value="1"/>
</dbReference>
<evidence type="ECO:0000256" key="6">
    <source>
        <dbReference type="SAM" id="SignalP"/>
    </source>
</evidence>
<dbReference type="GO" id="GO:0008234">
    <property type="term" value="F:cysteine-type peptidase activity"/>
    <property type="evidence" value="ECO:0007669"/>
    <property type="project" value="UniProtKB-KW"/>
</dbReference>
<organism evidence="9">
    <name type="scientific">Guillardia theta (strain CCMP2712)</name>
    <name type="common">Cryptophyte</name>
    <dbReference type="NCBI Taxonomy" id="905079"/>
    <lineage>
        <taxon>Eukaryota</taxon>
        <taxon>Cryptophyceae</taxon>
        <taxon>Pyrenomonadales</taxon>
        <taxon>Geminigeraceae</taxon>
        <taxon>Guillardia</taxon>
    </lineage>
</organism>
<feature type="domain" description="Peptidase C1A papain C-terminal" evidence="7">
    <location>
        <begin position="129"/>
        <end position="351"/>
    </location>
</feature>
<keyword evidence="6" id="KW-0732">Signal</keyword>
<proteinExistence type="inferred from homology"/>
<dbReference type="eggNOG" id="KOG1543">
    <property type="taxonomic scope" value="Eukaryota"/>
</dbReference>
<evidence type="ECO:0000259" key="8">
    <source>
        <dbReference type="SMART" id="SM00848"/>
    </source>
</evidence>
<dbReference type="EMBL" id="JH993043">
    <property type="protein sequence ID" value="EKX39047.1"/>
    <property type="molecule type" value="Genomic_DNA"/>
</dbReference>
<dbReference type="GeneID" id="17295757"/>
<dbReference type="PROSITE" id="PS00139">
    <property type="entry name" value="THIOL_PROTEASE_CYS"/>
    <property type="match status" value="1"/>
</dbReference>
<protein>
    <submittedName>
        <fullName evidence="9 10">Uncharacterized protein</fullName>
    </submittedName>
</protein>
<dbReference type="InterPro" id="IPR038765">
    <property type="entry name" value="Papain-like_cys_pep_sf"/>
</dbReference>
<dbReference type="InterPro" id="IPR039417">
    <property type="entry name" value="Peptidase_C1A_papain-like"/>
</dbReference>
<keyword evidence="2" id="KW-0645">Protease</keyword>
<dbReference type="InterPro" id="IPR025660">
    <property type="entry name" value="Pept_his_AS"/>
</dbReference>
<evidence type="ECO:0000256" key="1">
    <source>
        <dbReference type="ARBA" id="ARBA00008455"/>
    </source>
</evidence>
<dbReference type="Pfam" id="PF00112">
    <property type="entry name" value="Peptidase_C1"/>
    <property type="match status" value="1"/>
</dbReference>
<accession>L1ISG7</accession>
<dbReference type="PaxDb" id="55529-EKX39047"/>
<evidence type="ECO:0000256" key="4">
    <source>
        <dbReference type="ARBA" id="ARBA00022807"/>
    </source>
</evidence>
<evidence type="ECO:0000313" key="9">
    <source>
        <dbReference type="EMBL" id="EKX39047.1"/>
    </source>
</evidence>
<dbReference type="Proteomes" id="UP000011087">
    <property type="component" value="Unassembled WGS sequence"/>
</dbReference>
<reference evidence="9 11" key="1">
    <citation type="journal article" date="2012" name="Nature">
        <title>Algal genomes reveal evolutionary mosaicism and the fate of nucleomorphs.</title>
        <authorList>
            <consortium name="DOE Joint Genome Institute"/>
            <person name="Curtis B.A."/>
            <person name="Tanifuji G."/>
            <person name="Burki F."/>
            <person name="Gruber A."/>
            <person name="Irimia M."/>
            <person name="Maruyama S."/>
            <person name="Arias M.C."/>
            <person name="Ball S.G."/>
            <person name="Gile G.H."/>
            <person name="Hirakawa Y."/>
            <person name="Hopkins J.F."/>
            <person name="Kuo A."/>
            <person name="Rensing S.A."/>
            <person name="Schmutz J."/>
            <person name="Symeonidi A."/>
            <person name="Elias M."/>
            <person name="Eveleigh R.J."/>
            <person name="Herman E.K."/>
            <person name="Klute M.J."/>
            <person name="Nakayama T."/>
            <person name="Obornik M."/>
            <person name="Reyes-Prieto A."/>
            <person name="Armbrust E.V."/>
            <person name="Aves S.J."/>
            <person name="Beiko R.G."/>
            <person name="Coutinho P."/>
            <person name="Dacks J.B."/>
            <person name="Durnford D.G."/>
            <person name="Fast N.M."/>
            <person name="Green B.R."/>
            <person name="Grisdale C.J."/>
            <person name="Hempel F."/>
            <person name="Henrissat B."/>
            <person name="Hoppner M.P."/>
            <person name="Ishida K."/>
            <person name="Kim E."/>
            <person name="Koreny L."/>
            <person name="Kroth P.G."/>
            <person name="Liu Y."/>
            <person name="Malik S.B."/>
            <person name="Maier U.G."/>
            <person name="McRose D."/>
            <person name="Mock T."/>
            <person name="Neilson J.A."/>
            <person name="Onodera N.T."/>
            <person name="Poole A.M."/>
            <person name="Pritham E.J."/>
            <person name="Richards T.A."/>
            <person name="Rocap G."/>
            <person name="Roy S.W."/>
            <person name="Sarai C."/>
            <person name="Schaack S."/>
            <person name="Shirato S."/>
            <person name="Slamovits C.H."/>
            <person name="Spencer D.F."/>
            <person name="Suzuki S."/>
            <person name="Worden A.Z."/>
            <person name="Zauner S."/>
            <person name="Barry K."/>
            <person name="Bell C."/>
            <person name="Bharti A.K."/>
            <person name="Crow J.A."/>
            <person name="Grimwood J."/>
            <person name="Kramer R."/>
            <person name="Lindquist E."/>
            <person name="Lucas S."/>
            <person name="Salamov A."/>
            <person name="McFadden G.I."/>
            <person name="Lane C.E."/>
            <person name="Keeling P.J."/>
            <person name="Gray M.W."/>
            <person name="Grigoriev I.V."/>
            <person name="Archibald J.M."/>
        </authorList>
    </citation>
    <scope>NUCLEOTIDE SEQUENCE</scope>
    <source>
        <strain evidence="9 11">CCMP2712</strain>
    </source>
</reference>
<sequence>MRVILLLAAIAATCAIPTSPASKTSSVDDEIHLAFISWKNKFEKVYDGAEHLARFAVFKANMEIIRAHNALYELGEETFSMAANQFADMTAEEFKRTVLGYKPELKGKRLLQGLNSGKNCTHRSNNSTRPKAIDWRTKSAVTPVKNQGQCGSCWSFSTTGAVEGAWVVAGHPLISLSEEELVQCDTKSDQGCNGGLMDNAYAWIIQNGGIAAEDVYPYISGNGTTGVCHVAFLSKKVASISDWCDLKPEDESDLELALVQQPVAVAIEADQSSFQFYNGGVLPAKKCGTKLDHGVLAVGYGYDKKHKMHYWIVKNSWGAEWGDEGYIRLEKMPKKTKHSACGIAKAASYPTV</sequence>
<dbReference type="PRINTS" id="PR00705">
    <property type="entry name" value="PAPAIN"/>
</dbReference>
<keyword evidence="4" id="KW-0788">Thiol protease</keyword>
<dbReference type="InterPro" id="IPR025661">
    <property type="entry name" value="Pept_asp_AS"/>
</dbReference>
<dbReference type="InterPro" id="IPR000668">
    <property type="entry name" value="Peptidase_C1A_C"/>
</dbReference>
<evidence type="ECO:0000313" key="11">
    <source>
        <dbReference type="Proteomes" id="UP000011087"/>
    </source>
</evidence>
<name>L1ISG7_GUITC</name>
<dbReference type="GO" id="GO:0006508">
    <property type="term" value="P:proteolysis"/>
    <property type="evidence" value="ECO:0007669"/>
    <property type="project" value="UniProtKB-KW"/>
</dbReference>
<keyword evidence="5" id="KW-1015">Disulfide bond</keyword>
<dbReference type="Gene3D" id="3.90.70.10">
    <property type="entry name" value="Cysteine proteinases"/>
    <property type="match status" value="1"/>
</dbReference>
<dbReference type="InterPro" id="IPR013128">
    <property type="entry name" value="Peptidase_C1A"/>
</dbReference>
<feature type="domain" description="Cathepsin propeptide inhibitor" evidence="8">
    <location>
        <begin position="35"/>
        <end position="94"/>
    </location>
</feature>
<dbReference type="InterPro" id="IPR000169">
    <property type="entry name" value="Pept_cys_AS"/>
</dbReference>
<dbReference type="CDD" id="cd02248">
    <property type="entry name" value="Peptidase_C1A"/>
    <property type="match status" value="1"/>
</dbReference>
<evidence type="ECO:0000259" key="7">
    <source>
        <dbReference type="SMART" id="SM00645"/>
    </source>
</evidence>
<feature type="chain" id="PRO_5011944441" evidence="6">
    <location>
        <begin position="16"/>
        <end position="352"/>
    </location>
</feature>
<feature type="signal peptide" evidence="6">
    <location>
        <begin position="1"/>
        <end position="15"/>
    </location>
</feature>
<dbReference type="EnsemblProtists" id="EKX39047">
    <property type="protein sequence ID" value="EKX39047"/>
    <property type="gene ID" value="GUITHDRAFT_154556"/>
</dbReference>
<dbReference type="OrthoDB" id="10253408at2759"/>
<dbReference type="InterPro" id="IPR013201">
    <property type="entry name" value="Prot_inhib_I29"/>
</dbReference>